<feature type="domain" description="Cas12f1-like TNB" evidence="2">
    <location>
        <begin position="2"/>
        <end position="46"/>
    </location>
</feature>
<reference evidence="3" key="1">
    <citation type="journal article" date="2020" name="mSystems">
        <title>Genome- and Community-Level Interaction Insights into Carbon Utilization and Element Cycling Functions of Hydrothermarchaeota in Hydrothermal Sediment.</title>
        <authorList>
            <person name="Zhou Z."/>
            <person name="Liu Y."/>
            <person name="Xu W."/>
            <person name="Pan J."/>
            <person name="Luo Z.H."/>
            <person name="Li M."/>
        </authorList>
    </citation>
    <scope>NUCLEOTIDE SEQUENCE [LARGE SCALE GENOMIC DNA]</scope>
    <source>
        <strain evidence="3">SpSt-1088</strain>
    </source>
</reference>
<dbReference type="InterPro" id="IPR010095">
    <property type="entry name" value="Cas12f1-like_TNB"/>
</dbReference>
<sequence length="48" mass="5745">MEKLKCKARIYGITIIQLNESYTSQRCLKYMSIDKTSRVHSELYICRE</sequence>
<dbReference type="Pfam" id="PF07282">
    <property type="entry name" value="Cas12f1-like_TNB"/>
    <property type="match status" value="1"/>
</dbReference>
<gene>
    <name evidence="3" type="ORF">ENM46_03930</name>
</gene>
<name>A0A7C5U337_9BACT</name>
<dbReference type="EMBL" id="DRXW01000241">
    <property type="protein sequence ID" value="HHR34079.1"/>
    <property type="molecule type" value="Genomic_DNA"/>
</dbReference>
<dbReference type="GO" id="GO:0003677">
    <property type="term" value="F:DNA binding"/>
    <property type="evidence" value="ECO:0007669"/>
    <property type="project" value="UniProtKB-KW"/>
</dbReference>
<protein>
    <recommendedName>
        <fullName evidence="2">Cas12f1-like TNB domain-containing protein</fullName>
    </recommendedName>
</protein>
<evidence type="ECO:0000313" key="3">
    <source>
        <dbReference type="EMBL" id="HHR34079.1"/>
    </source>
</evidence>
<keyword evidence="1" id="KW-0238">DNA-binding</keyword>
<accession>A0A7C5U337</accession>
<evidence type="ECO:0000256" key="1">
    <source>
        <dbReference type="ARBA" id="ARBA00023125"/>
    </source>
</evidence>
<comment type="caution">
    <text evidence="3">The sequence shown here is derived from an EMBL/GenBank/DDBJ whole genome shotgun (WGS) entry which is preliminary data.</text>
</comment>
<proteinExistence type="predicted"/>
<organism evidence="3">
    <name type="scientific">Fervidobacterium nodosum</name>
    <dbReference type="NCBI Taxonomy" id="2424"/>
    <lineage>
        <taxon>Bacteria</taxon>
        <taxon>Thermotogati</taxon>
        <taxon>Thermotogota</taxon>
        <taxon>Thermotogae</taxon>
        <taxon>Thermotogales</taxon>
        <taxon>Fervidobacteriaceae</taxon>
        <taxon>Fervidobacterium</taxon>
    </lineage>
</organism>
<evidence type="ECO:0000259" key="2">
    <source>
        <dbReference type="Pfam" id="PF07282"/>
    </source>
</evidence>
<dbReference type="AlphaFoldDB" id="A0A7C5U337"/>